<reference evidence="8 9" key="1">
    <citation type="journal article" date="2019" name="Sci. Rep.">
        <title>Comparative genomics of chytrid fungi reveal insights into the obligate biotrophic and pathogenic lifestyle of Synchytrium endobioticum.</title>
        <authorList>
            <person name="van de Vossenberg B.T.L.H."/>
            <person name="Warris S."/>
            <person name="Nguyen H.D.T."/>
            <person name="van Gent-Pelzer M.P.E."/>
            <person name="Joly D.L."/>
            <person name="van de Geest H.C."/>
            <person name="Bonants P.J.M."/>
            <person name="Smith D.S."/>
            <person name="Levesque C.A."/>
            <person name="van der Lee T.A.J."/>
        </authorList>
    </citation>
    <scope>NUCLEOTIDE SEQUENCE [LARGE SCALE GENOMIC DNA]</scope>
    <source>
        <strain evidence="8 9">CBS 675.73</strain>
    </source>
</reference>
<comment type="caution">
    <text evidence="8">The sequence shown here is derived from an EMBL/GenBank/DDBJ whole genome shotgun (WGS) entry which is preliminary data.</text>
</comment>
<evidence type="ECO:0000259" key="7">
    <source>
        <dbReference type="PROSITE" id="PS50850"/>
    </source>
</evidence>
<feature type="transmembrane region" description="Helical" evidence="6">
    <location>
        <begin position="245"/>
        <end position="267"/>
    </location>
</feature>
<protein>
    <recommendedName>
        <fullName evidence="7">Major facilitator superfamily (MFS) profile domain-containing protein</fullName>
    </recommendedName>
</protein>
<feature type="transmembrane region" description="Helical" evidence="6">
    <location>
        <begin position="487"/>
        <end position="514"/>
    </location>
</feature>
<feature type="transmembrane region" description="Helical" evidence="6">
    <location>
        <begin position="115"/>
        <end position="136"/>
    </location>
</feature>
<keyword evidence="2" id="KW-0813">Transport</keyword>
<feature type="transmembrane region" description="Helical" evidence="6">
    <location>
        <begin position="205"/>
        <end position="225"/>
    </location>
</feature>
<comment type="subcellular location">
    <subcellularLocation>
        <location evidence="1">Membrane</location>
        <topology evidence="1">Multi-pass membrane protein</topology>
    </subcellularLocation>
</comment>
<gene>
    <name evidence="8" type="ORF">CcCBS67573_g04650</name>
</gene>
<dbReference type="OrthoDB" id="419616at2759"/>
<evidence type="ECO:0000313" key="8">
    <source>
        <dbReference type="EMBL" id="TPX74073.1"/>
    </source>
</evidence>
<keyword evidence="3 6" id="KW-0812">Transmembrane</keyword>
<dbReference type="InterPro" id="IPR020846">
    <property type="entry name" value="MFS_dom"/>
</dbReference>
<feature type="transmembrane region" description="Helical" evidence="6">
    <location>
        <begin position="520"/>
        <end position="541"/>
    </location>
</feature>
<dbReference type="GO" id="GO:0022857">
    <property type="term" value="F:transmembrane transporter activity"/>
    <property type="evidence" value="ECO:0007669"/>
    <property type="project" value="InterPro"/>
</dbReference>
<feature type="transmembrane region" description="Helical" evidence="6">
    <location>
        <begin position="148"/>
        <end position="166"/>
    </location>
</feature>
<dbReference type="SUPFAM" id="SSF103473">
    <property type="entry name" value="MFS general substrate transporter"/>
    <property type="match status" value="1"/>
</dbReference>
<dbReference type="GO" id="GO:0016020">
    <property type="term" value="C:membrane"/>
    <property type="evidence" value="ECO:0007669"/>
    <property type="project" value="UniProtKB-SubCell"/>
</dbReference>
<dbReference type="EMBL" id="QEAP01000146">
    <property type="protein sequence ID" value="TPX74073.1"/>
    <property type="molecule type" value="Genomic_DNA"/>
</dbReference>
<feature type="transmembrane region" description="Helical" evidence="6">
    <location>
        <begin position="75"/>
        <end position="95"/>
    </location>
</feature>
<organism evidence="8 9">
    <name type="scientific">Chytriomyces confervae</name>
    <dbReference type="NCBI Taxonomy" id="246404"/>
    <lineage>
        <taxon>Eukaryota</taxon>
        <taxon>Fungi</taxon>
        <taxon>Fungi incertae sedis</taxon>
        <taxon>Chytridiomycota</taxon>
        <taxon>Chytridiomycota incertae sedis</taxon>
        <taxon>Chytridiomycetes</taxon>
        <taxon>Chytridiales</taxon>
        <taxon>Chytriomycetaceae</taxon>
        <taxon>Chytriomyces</taxon>
    </lineage>
</organism>
<evidence type="ECO:0000256" key="4">
    <source>
        <dbReference type="ARBA" id="ARBA00022989"/>
    </source>
</evidence>
<keyword evidence="4 6" id="KW-1133">Transmembrane helix</keyword>
<dbReference type="PROSITE" id="PS00216">
    <property type="entry name" value="SUGAR_TRANSPORT_1"/>
    <property type="match status" value="1"/>
</dbReference>
<evidence type="ECO:0000256" key="3">
    <source>
        <dbReference type="ARBA" id="ARBA00022692"/>
    </source>
</evidence>
<dbReference type="Proteomes" id="UP000320333">
    <property type="component" value="Unassembled WGS sequence"/>
</dbReference>
<keyword evidence="9" id="KW-1185">Reference proteome</keyword>
<dbReference type="Pfam" id="PF07690">
    <property type="entry name" value="MFS_1"/>
    <property type="match status" value="1"/>
</dbReference>
<feature type="transmembrane region" description="Helical" evidence="6">
    <location>
        <begin position="172"/>
        <end position="193"/>
    </location>
</feature>
<accession>A0A507FCR0</accession>
<dbReference type="AlphaFoldDB" id="A0A507FCR0"/>
<name>A0A507FCR0_9FUNG</name>
<evidence type="ECO:0000256" key="5">
    <source>
        <dbReference type="ARBA" id="ARBA00023136"/>
    </source>
</evidence>
<dbReference type="PANTHER" id="PTHR23504:SF15">
    <property type="entry name" value="MAJOR FACILITATOR SUPERFAMILY (MFS) PROFILE DOMAIN-CONTAINING PROTEIN"/>
    <property type="match status" value="1"/>
</dbReference>
<dbReference type="PROSITE" id="PS50850">
    <property type="entry name" value="MFS"/>
    <property type="match status" value="1"/>
</dbReference>
<dbReference type="Gene3D" id="1.20.1250.20">
    <property type="entry name" value="MFS general substrate transporter like domains"/>
    <property type="match status" value="1"/>
</dbReference>
<dbReference type="PANTHER" id="PTHR23504">
    <property type="entry name" value="MAJOR FACILITATOR SUPERFAMILY DOMAIN-CONTAINING PROTEIN 10"/>
    <property type="match status" value="1"/>
</dbReference>
<proteinExistence type="predicted"/>
<dbReference type="InterPro" id="IPR005829">
    <property type="entry name" value="Sugar_transporter_CS"/>
</dbReference>
<feature type="transmembrane region" description="Helical" evidence="6">
    <location>
        <begin position="412"/>
        <end position="437"/>
    </location>
</feature>
<keyword evidence="5 6" id="KW-0472">Membrane</keyword>
<dbReference type="InterPro" id="IPR036259">
    <property type="entry name" value="MFS_trans_sf"/>
</dbReference>
<evidence type="ECO:0000256" key="2">
    <source>
        <dbReference type="ARBA" id="ARBA00022448"/>
    </source>
</evidence>
<evidence type="ECO:0000256" key="1">
    <source>
        <dbReference type="ARBA" id="ARBA00004141"/>
    </source>
</evidence>
<feature type="domain" description="Major facilitator superfamily (MFS) profile" evidence="7">
    <location>
        <begin position="68"/>
        <end position="545"/>
    </location>
</feature>
<dbReference type="InterPro" id="IPR011701">
    <property type="entry name" value="MFS"/>
</dbReference>
<evidence type="ECO:0000313" key="9">
    <source>
        <dbReference type="Proteomes" id="UP000320333"/>
    </source>
</evidence>
<evidence type="ECO:0000256" key="6">
    <source>
        <dbReference type="SAM" id="Phobius"/>
    </source>
</evidence>
<sequence>MNNNSEQRAPLTLDGAIHNNILKIAFEEIEPNCQTTHSFHPPLILSPVTLTTTNGYMNAPTPQPIYSLELVKRMGVVLVCVMPEVLIYHMLHPMYPYIVQSLVKAEFGAPTEHVGYYTGLLQSAYFLPSIVSAPMLGAWSDNAGRKRVLLVGLAGYGLGSLMLGVGSMFATAVLAMITMGFFSGNATVAKGMIGDLASDDRTRAAGYSAYGIAYAVCSILGAFAGASLSSTKILSSVTYIQTHPYFIPSTFGFLLACVCLAVAACLVTDDSKTHASYSAVKNQDSSHLKIRLIKETNMESNTVPASSLSQASSSSWTQTSFYSKITPYLAILNRSTIAPLTLYTLYAFANSLLHTSIPLMISSKQHGYALSQQESAQIATYTATAKLAAKILFLSIHSVLGSLGTYRFGTFLLVPGIILVSGSVFGIAGLIPGLVAIGVGESWAYLSLVMLITEGAQAVHSSVAAISSSSMNAAETGGSEKSDGKSALGLIHGVSGCLAAIVRTAGPAIAGVVWETSGPFVLFSAVGGVVVSQVILSVLLLRRRRFRGNGAGDAFLMKQRSTGLLVDED</sequence>